<dbReference type="KEGG" id="hha:Hhal_0059"/>
<dbReference type="eggNOG" id="COG0574">
    <property type="taxonomic scope" value="Bacteria"/>
</dbReference>
<feature type="domain" description="Pyruvate phosphate dikinase AMP/ATP-binding" evidence="1">
    <location>
        <begin position="296"/>
        <end position="674"/>
    </location>
</feature>
<reference evidence="2 3" key="2">
    <citation type="journal article" date="2013" name="Stand. Genomic Sci.">
        <title>Complete genome sequence of Halorhodospira halophila SL1.</title>
        <authorList>
            <person name="Challacombe J.F."/>
            <person name="Majid S."/>
            <person name="Deole R."/>
            <person name="Brettin T.S."/>
            <person name="Bruce D."/>
            <person name="Delano S.F."/>
            <person name="Detter J.C."/>
            <person name="Gleasner C.D."/>
            <person name="Han C.S."/>
            <person name="Misra M."/>
            <person name="Reitenga K.G."/>
            <person name="Mikhailova N."/>
            <person name="Woyke T."/>
            <person name="Pitluck S."/>
            <person name="Nolan M."/>
            <person name="Land M.L."/>
            <person name="Saunders E."/>
            <person name="Tapia R."/>
            <person name="Lapidus A."/>
            <person name="Ivanova N."/>
            <person name="Hoff W.D."/>
        </authorList>
    </citation>
    <scope>NUCLEOTIDE SEQUENCE [LARGE SCALE GENOMIC DNA]</scope>
    <source>
        <strain evidence="3">DSM 244 / SL1</strain>
    </source>
</reference>
<keyword evidence="3" id="KW-1185">Reference proteome</keyword>
<dbReference type="GO" id="GO:0005524">
    <property type="term" value="F:ATP binding"/>
    <property type="evidence" value="ECO:0007669"/>
    <property type="project" value="InterPro"/>
</dbReference>
<dbReference type="Gene3D" id="3.30.1490.20">
    <property type="entry name" value="ATP-grasp fold, A domain"/>
    <property type="match status" value="1"/>
</dbReference>
<dbReference type="OrthoDB" id="9812167at2"/>
<evidence type="ECO:0000313" key="3">
    <source>
        <dbReference type="Proteomes" id="UP000000647"/>
    </source>
</evidence>
<evidence type="ECO:0000259" key="1">
    <source>
        <dbReference type="Pfam" id="PF01326"/>
    </source>
</evidence>
<dbReference type="EMBL" id="CP000544">
    <property type="protein sequence ID" value="ABM60854.1"/>
    <property type="molecule type" value="Genomic_DNA"/>
</dbReference>
<accession>A1WT42</accession>
<organism evidence="2 3">
    <name type="scientific">Halorhodospira halophila (strain DSM 244 / SL1)</name>
    <name type="common">Ectothiorhodospira halophila (strain DSM 244 / SL1)</name>
    <dbReference type="NCBI Taxonomy" id="349124"/>
    <lineage>
        <taxon>Bacteria</taxon>
        <taxon>Pseudomonadati</taxon>
        <taxon>Pseudomonadota</taxon>
        <taxon>Gammaproteobacteria</taxon>
        <taxon>Chromatiales</taxon>
        <taxon>Ectothiorhodospiraceae</taxon>
        <taxon>Halorhodospira</taxon>
    </lineage>
</organism>
<dbReference type="InterPro" id="IPR002192">
    <property type="entry name" value="PPDK_AMP/ATP-bd"/>
</dbReference>
<keyword evidence="2" id="KW-0670">Pyruvate</keyword>
<dbReference type="SUPFAM" id="SSF56059">
    <property type="entry name" value="Glutathione synthetase ATP-binding domain-like"/>
    <property type="match status" value="1"/>
</dbReference>
<proteinExistence type="predicted"/>
<gene>
    <name evidence="2" type="ordered locus">Hhal_0059</name>
</gene>
<dbReference type="STRING" id="349124.Hhal_0059"/>
<dbReference type="AlphaFoldDB" id="A1WT42"/>
<dbReference type="InterPro" id="IPR013815">
    <property type="entry name" value="ATP_grasp_subdomain_1"/>
</dbReference>
<reference evidence="3" key="1">
    <citation type="submission" date="2006-12" db="EMBL/GenBank/DDBJ databases">
        <title>Complete sequence of Halorhodospira halophila SL1.</title>
        <authorList>
            <consortium name="US DOE Joint Genome Institute"/>
            <person name="Copeland A."/>
            <person name="Lucas S."/>
            <person name="Lapidus A."/>
            <person name="Barry K."/>
            <person name="Detter J.C."/>
            <person name="Glavina del Rio T."/>
            <person name="Hammon N."/>
            <person name="Israni S."/>
            <person name="Dalin E."/>
            <person name="Tice H."/>
            <person name="Pitluck S."/>
            <person name="Saunders E."/>
            <person name="Brettin T."/>
            <person name="Bruce D."/>
            <person name="Han C."/>
            <person name="Tapia R."/>
            <person name="Schmutz J."/>
            <person name="Larimer F."/>
            <person name="Land M."/>
            <person name="Hauser L."/>
            <person name="Kyrpides N."/>
            <person name="Mikhailova N."/>
            <person name="Hoff W."/>
            <person name="Richardson P."/>
        </authorList>
    </citation>
    <scope>NUCLEOTIDE SEQUENCE [LARGE SCALE GENOMIC DNA]</scope>
    <source>
        <strain evidence="3">DSM 244 / SL1</strain>
    </source>
</reference>
<evidence type="ECO:0000313" key="2">
    <source>
        <dbReference type="EMBL" id="ABM60854.1"/>
    </source>
</evidence>
<dbReference type="Proteomes" id="UP000000647">
    <property type="component" value="Chromosome"/>
</dbReference>
<dbReference type="HOGENOM" id="CLU_015408_0_0_6"/>
<name>A1WT42_HALHL</name>
<protein>
    <submittedName>
        <fullName evidence="2">Phosphoenolpyruvate synthase</fullName>
    </submittedName>
</protein>
<dbReference type="RefSeq" id="WP_011812877.1">
    <property type="nucleotide sequence ID" value="NC_008789.1"/>
</dbReference>
<sequence length="866" mass="97540">MDEPHKVSTGIAGLDEILDSLRLGDNVVWRVEDLDDYRAFLQPFVDTARDQGRAIIYLRYGQHAPLLEPDSGVRVVEIDARGGFEAFTSRVYQLITDYGRGAFYVCDCLTDLLQAWTTDYMVGNFFRVICPYLFELDTVAYFALRPHSHSHGTLARIRETTQVLIDVRRAGEEVHIQPVKVWQRHSPTMFLPHRQRDERFVPVTDSSDATRLQDWLERQHSEDSQRRLLDYWDRLFLAAEEQLHHPRTEPQHRAILEELLTALIGHDPQLLGLARQYLDLDDLLAVRSRMIGSGFIGGKAVGMLLARNILLTEDAPRWQVALEPHDSFYLGSDAYYAYLVHNGWWPRLMRQRTEAGYFVEGRALHQTMLHGEMPPEIRPELERMLDHFGQYPILVRSSSLLEDGFGNAFAGKYESVFCVNQGSPEQRLAELEDAIRRVYASTLSEDALVYRRQRGLDRLEEPMALLMQRVNGRYHRHFYLPDAAGVGVSRNPFVWDPGLDPRAGMLRLVMGLGTRAVDRIGTDHACVVALDQPHRRPFRDRDDLYRFSQHEVDCLDVNANALASLPLRELVAAVDDLPLERLGELDRTATQRARELGDGTPVWRLTFTPLLRSPEFVARAAAMLRTLESAYCHPVDIEFTVHLDEAGTPSFNLVQCRPLPTRGEGALAPLPESVPEEQLFLHSEGHFMGGNLDLHPGHVLRVDGDRYAALGREEKHQVATLIGALTRALADEEPAAPIVLIGPGRWGTSSPELGVPVGFADISRVAVLAEVAEMGSEVVPDLSFGSHFFQDLIESGIAYVALFPGQAGSTYRPQWLAEGPAWAADTPRHQGAPDEVAATVEHFRIQPGALRLAADLVEQRLYAYQP</sequence>
<dbReference type="Pfam" id="PF01326">
    <property type="entry name" value="PPDK_N"/>
    <property type="match status" value="1"/>
</dbReference>
<dbReference type="GO" id="GO:0016301">
    <property type="term" value="F:kinase activity"/>
    <property type="evidence" value="ECO:0007669"/>
    <property type="project" value="InterPro"/>
</dbReference>